<keyword evidence="1" id="KW-0812">Transmembrane</keyword>
<dbReference type="Proteomes" id="UP000177376">
    <property type="component" value="Unassembled WGS sequence"/>
</dbReference>
<dbReference type="PANTHER" id="PTHR39650">
    <property type="entry name" value="CDP-ARCHAEOL SYNTHASE"/>
    <property type="match status" value="1"/>
</dbReference>
<evidence type="ECO:0000313" key="2">
    <source>
        <dbReference type="EMBL" id="OGY52636.1"/>
    </source>
</evidence>
<name>A0A1G1YLC4_9BACT</name>
<dbReference type="AlphaFoldDB" id="A0A1G1YLC4"/>
<dbReference type="NCBIfam" id="NF003114">
    <property type="entry name" value="PRK04032.1"/>
    <property type="match status" value="1"/>
</dbReference>
<feature type="transmembrane region" description="Helical" evidence="1">
    <location>
        <begin position="127"/>
        <end position="147"/>
    </location>
</feature>
<gene>
    <name evidence="2" type="ORF">A3A02_03885</name>
</gene>
<dbReference type="InterPro" id="IPR032690">
    <property type="entry name" value="CarS"/>
</dbReference>
<feature type="transmembrane region" description="Helical" evidence="1">
    <location>
        <begin position="153"/>
        <end position="176"/>
    </location>
</feature>
<accession>A0A1G1YLC4</accession>
<feature type="transmembrane region" description="Helical" evidence="1">
    <location>
        <begin position="94"/>
        <end position="115"/>
    </location>
</feature>
<comment type="caution">
    <text evidence="2">The sequence shown here is derived from an EMBL/GenBank/DDBJ whole genome shotgun (WGS) entry which is preliminary data.</text>
</comment>
<evidence type="ECO:0000256" key="1">
    <source>
        <dbReference type="SAM" id="Phobius"/>
    </source>
</evidence>
<sequence length="182" mass="20827">MLDLIIKAFYFVLPAYLANMAPVIFNKLKILKFFNQPIDGGRKIGSQFIFGSSKTWRGLIAGAIFSLMVVSLQAWLYGYVFFYNISIINYQNNFILFGLVGGWGALLGDLVKSFFKRRLGLPSGVSWPVFDQLDFVAGFLFFTYFIAQPPIEIIITIFFLTLALHPLTNLISYFIGFKKVWW</sequence>
<dbReference type="Pfam" id="PF01864">
    <property type="entry name" value="CarS-like"/>
    <property type="match status" value="1"/>
</dbReference>
<organism evidence="2 3">
    <name type="scientific">Candidatus Buchananbacteria bacterium RIFCSPLOWO2_01_FULL_39_33</name>
    <dbReference type="NCBI Taxonomy" id="1797543"/>
    <lineage>
        <taxon>Bacteria</taxon>
        <taxon>Candidatus Buchananiibacteriota</taxon>
    </lineage>
</organism>
<evidence type="ECO:0008006" key="4">
    <source>
        <dbReference type="Google" id="ProtNLM"/>
    </source>
</evidence>
<feature type="transmembrane region" description="Helical" evidence="1">
    <location>
        <begin position="6"/>
        <end position="25"/>
    </location>
</feature>
<keyword evidence="1" id="KW-1133">Transmembrane helix</keyword>
<keyword evidence="1" id="KW-0472">Membrane</keyword>
<feature type="transmembrane region" description="Helical" evidence="1">
    <location>
        <begin position="59"/>
        <end position="82"/>
    </location>
</feature>
<reference evidence="2 3" key="1">
    <citation type="journal article" date="2016" name="Nat. Commun.">
        <title>Thousands of microbial genomes shed light on interconnected biogeochemical processes in an aquifer system.</title>
        <authorList>
            <person name="Anantharaman K."/>
            <person name="Brown C.T."/>
            <person name="Hug L.A."/>
            <person name="Sharon I."/>
            <person name="Castelle C.J."/>
            <person name="Probst A.J."/>
            <person name="Thomas B.C."/>
            <person name="Singh A."/>
            <person name="Wilkins M.J."/>
            <person name="Karaoz U."/>
            <person name="Brodie E.L."/>
            <person name="Williams K.H."/>
            <person name="Hubbard S.S."/>
            <person name="Banfield J.F."/>
        </authorList>
    </citation>
    <scope>NUCLEOTIDE SEQUENCE [LARGE SCALE GENOMIC DNA]</scope>
</reference>
<dbReference type="EMBL" id="MHIM01000013">
    <property type="protein sequence ID" value="OGY52636.1"/>
    <property type="molecule type" value="Genomic_DNA"/>
</dbReference>
<proteinExistence type="predicted"/>
<evidence type="ECO:0000313" key="3">
    <source>
        <dbReference type="Proteomes" id="UP000177376"/>
    </source>
</evidence>
<protein>
    <recommendedName>
        <fullName evidence="4">CDP-2,3-bis-(O-geranylgeranyl)-sn-glycerol synthase</fullName>
    </recommendedName>
</protein>
<dbReference type="PANTHER" id="PTHR39650:SF1">
    <property type="entry name" value="CDP-ARCHAEOL SYNTHASE"/>
    <property type="match status" value="1"/>
</dbReference>